<dbReference type="EC" id="2.7.11.1" evidence="1"/>
<dbReference type="PROSITE" id="PS00108">
    <property type="entry name" value="PROTEIN_KINASE_ST"/>
    <property type="match status" value="1"/>
</dbReference>
<name>A0A542ZTV2_RARFA</name>
<keyword evidence="6 7" id="KW-0067">ATP-binding</keyword>
<dbReference type="AlphaFoldDB" id="A0A542ZTV2"/>
<accession>A0A542ZTV2</accession>
<keyword evidence="5 11" id="KW-0418">Kinase</keyword>
<keyword evidence="3" id="KW-0808">Transferase</keyword>
<dbReference type="InterPro" id="IPR000719">
    <property type="entry name" value="Prot_kinase_dom"/>
</dbReference>
<sequence>MARRPPSKPPVLPGYAHVNVLGLGGFADVFLYEQQMPKRKVAVKVLLRDVVDEPVARMFNAEADVMAQLGSHPSIVTVYEASISSDGRPYIAMEYCPVAIGQRYRKETMAIAEILRIGVKTAGAIESAHRLGVLHRDIKPSNVMVTSFGAPVLADFGIASSLSGNTSVMALSVPWSAPEVVSDQITGSIPSEVWSIGATVYSLLAGHSPFEIPGSGRNSSDELSARVRQAKYTPIKRADIPAELQGILAQSMQANPQRRQQSAEEIGRQLQEVERRLGLTVTPLDVLQADTSFAPPPDLQDATFRPPVVRSRVEVASSRRPRGETGPLRPTDDVESSGRRRRTVPLALAAAVGGGLLAIIVALTAVLVTRGG</sequence>
<evidence type="ECO:0000259" key="10">
    <source>
        <dbReference type="PROSITE" id="PS50011"/>
    </source>
</evidence>
<feature type="transmembrane region" description="Helical" evidence="9">
    <location>
        <begin position="346"/>
        <end position="368"/>
    </location>
</feature>
<keyword evidence="4 7" id="KW-0547">Nucleotide-binding</keyword>
<feature type="binding site" evidence="7">
    <location>
        <position position="44"/>
    </location>
    <ligand>
        <name>ATP</name>
        <dbReference type="ChEBI" id="CHEBI:30616"/>
    </ligand>
</feature>
<evidence type="ECO:0000256" key="9">
    <source>
        <dbReference type="SAM" id="Phobius"/>
    </source>
</evidence>
<dbReference type="Pfam" id="PF00069">
    <property type="entry name" value="Pkinase"/>
    <property type="match status" value="1"/>
</dbReference>
<feature type="compositionally biased region" description="Low complexity" evidence="8">
    <location>
        <begin position="305"/>
        <end position="318"/>
    </location>
</feature>
<dbReference type="Proteomes" id="UP000315389">
    <property type="component" value="Unassembled WGS sequence"/>
</dbReference>
<evidence type="ECO:0000256" key="5">
    <source>
        <dbReference type="ARBA" id="ARBA00022777"/>
    </source>
</evidence>
<dbReference type="RefSeq" id="WP_142118144.1">
    <property type="nucleotide sequence ID" value="NZ_BAAASV010000002.1"/>
</dbReference>
<evidence type="ECO:0000256" key="2">
    <source>
        <dbReference type="ARBA" id="ARBA00022527"/>
    </source>
</evidence>
<evidence type="ECO:0000256" key="8">
    <source>
        <dbReference type="SAM" id="MobiDB-lite"/>
    </source>
</evidence>
<dbReference type="InterPro" id="IPR011009">
    <property type="entry name" value="Kinase-like_dom_sf"/>
</dbReference>
<dbReference type="InterPro" id="IPR017441">
    <property type="entry name" value="Protein_kinase_ATP_BS"/>
</dbReference>
<dbReference type="OrthoDB" id="9762169at2"/>
<evidence type="ECO:0000313" key="11">
    <source>
        <dbReference type="EMBL" id="TQL63747.1"/>
    </source>
</evidence>
<gene>
    <name evidence="11" type="ORF">FB461_0220</name>
</gene>
<evidence type="ECO:0000256" key="3">
    <source>
        <dbReference type="ARBA" id="ARBA00022679"/>
    </source>
</evidence>
<keyword evidence="9" id="KW-0472">Membrane</keyword>
<evidence type="ECO:0000256" key="4">
    <source>
        <dbReference type="ARBA" id="ARBA00022741"/>
    </source>
</evidence>
<evidence type="ECO:0000313" key="12">
    <source>
        <dbReference type="Proteomes" id="UP000315389"/>
    </source>
</evidence>
<dbReference type="SMART" id="SM00220">
    <property type="entry name" value="S_TKc"/>
    <property type="match status" value="1"/>
</dbReference>
<dbReference type="PROSITE" id="PS50011">
    <property type="entry name" value="PROTEIN_KINASE_DOM"/>
    <property type="match status" value="1"/>
</dbReference>
<dbReference type="InterPro" id="IPR008271">
    <property type="entry name" value="Ser/Thr_kinase_AS"/>
</dbReference>
<keyword evidence="12" id="KW-1185">Reference proteome</keyword>
<proteinExistence type="predicted"/>
<dbReference type="GO" id="GO:0004674">
    <property type="term" value="F:protein serine/threonine kinase activity"/>
    <property type="evidence" value="ECO:0007669"/>
    <property type="project" value="UniProtKB-KW"/>
</dbReference>
<evidence type="ECO:0000256" key="1">
    <source>
        <dbReference type="ARBA" id="ARBA00012513"/>
    </source>
</evidence>
<dbReference type="SUPFAM" id="SSF56112">
    <property type="entry name" value="Protein kinase-like (PK-like)"/>
    <property type="match status" value="1"/>
</dbReference>
<protein>
    <recommendedName>
        <fullName evidence="1">non-specific serine/threonine protein kinase</fullName>
        <ecNumber evidence="1">2.7.11.1</ecNumber>
    </recommendedName>
</protein>
<dbReference type="PROSITE" id="PS00107">
    <property type="entry name" value="PROTEIN_KINASE_ATP"/>
    <property type="match status" value="1"/>
</dbReference>
<feature type="region of interest" description="Disordered" evidence="8">
    <location>
        <begin position="291"/>
        <end position="341"/>
    </location>
</feature>
<dbReference type="Gene3D" id="3.30.200.20">
    <property type="entry name" value="Phosphorylase Kinase, domain 1"/>
    <property type="match status" value="1"/>
</dbReference>
<dbReference type="CDD" id="cd14014">
    <property type="entry name" value="STKc_PknB_like"/>
    <property type="match status" value="1"/>
</dbReference>
<dbReference type="Gene3D" id="1.10.510.10">
    <property type="entry name" value="Transferase(Phosphotransferase) domain 1"/>
    <property type="match status" value="1"/>
</dbReference>
<dbReference type="PANTHER" id="PTHR43289">
    <property type="entry name" value="MITOGEN-ACTIVATED PROTEIN KINASE KINASE KINASE 20-RELATED"/>
    <property type="match status" value="1"/>
</dbReference>
<dbReference type="PANTHER" id="PTHR43289:SF6">
    <property type="entry name" value="SERINE_THREONINE-PROTEIN KINASE NEKL-3"/>
    <property type="match status" value="1"/>
</dbReference>
<dbReference type="EMBL" id="VFOS01000001">
    <property type="protein sequence ID" value="TQL63747.1"/>
    <property type="molecule type" value="Genomic_DNA"/>
</dbReference>
<organism evidence="11 12">
    <name type="scientific">Rarobacter faecitabidus</name>
    <dbReference type="NCBI Taxonomy" id="13243"/>
    <lineage>
        <taxon>Bacteria</taxon>
        <taxon>Bacillati</taxon>
        <taxon>Actinomycetota</taxon>
        <taxon>Actinomycetes</taxon>
        <taxon>Micrococcales</taxon>
        <taxon>Rarobacteraceae</taxon>
        <taxon>Rarobacter</taxon>
    </lineage>
</organism>
<feature type="transmembrane region" description="Helical" evidence="9">
    <location>
        <begin position="12"/>
        <end position="32"/>
    </location>
</feature>
<feature type="domain" description="Protein kinase" evidence="10">
    <location>
        <begin position="15"/>
        <end position="277"/>
    </location>
</feature>
<comment type="caution">
    <text evidence="11">The sequence shown here is derived from an EMBL/GenBank/DDBJ whole genome shotgun (WGS) entry which is preliminary data.</text>
</comment>
<keyword evidence="9" id="KW-1133">Transmembrane helix</keyword>
<evidence type="ECO:0000256" key="7">
    <source>
        <dbReference type="PROSITE-ProRule" id="PRU10141"/>
    </source>
</evidence>
<dbReference type="GO" id="GO:0005524">
    <property type="term" value="F:ATP binding"/>
    <property type="evidence" value="ECO:0007669"/>
    <property type="project" value="UniProtKB-UniRule"/>
</dbReference>
<keyword evidence="2 11" id="KW-0723">Serine/threonine-protein kinase</keyword>
<keyword evidence="9" id="KW-0812">Transmembrane</keyword>
<reference evidence="11 12" key="1">
    <citation type="submission" date="2019-06" db="EMBL/GenBank/DDBJ databases">
        <title>Sequencing the genomes of 1000 actinobacteria strains.</title>
        <authorList>
            <person name="Klenk H.-P."/>
        </authorList>
    </citation>
    <scope>NUCLEOTIDE SEQUENCE [LARGE SCALE GENOMIC DNA]</scope>
    <source>
        <strain evidence="11 12">DSM 4813</strain>
    </source>
</reference>
<evidence type="ECO:0000256" key="6">
    <source>
        <dbReference type="ARBA" id="ARBA00022840"/>
    </source>
</evidence>